<dbReference type="PANTHER" id="PTHR36221:SF1">
    <property type="entry name" value="DUF742 DOMAIN-CONTAINING PROTEIN"/>
    <property type="match status" value="1"/>
</dbReference>
<dbReference type="Pfam" id="PF05331">
    <property type="entry name" value="DUF742"/>
    <property type="match status" value="1"/>
</dbReference>
<accession>A0ABU7L428</accession>
<comment type="caution">
    <text evidence="1">The sequence shown here is derived from an EMBL/GenBank/DDBJ whole genome shotgun (WGS) entry which is preliminary data.</text>
</comment>
<dbReference type="InterPro" id="IPR007995">
    <property type="entry name" value="DUF742"/>
</dbReference>
<evidence type="ECO:0000313" key="2">
    <source>
        <dbReference type="Proteomes" id="UP001336020"/>
    </source>
</evidence>
<dbReference type="Proteomes" id="UP001336020">
    <property type="component" value="Unassembled WGS sequence"/>
</dbReference>
<evidence type="ECO:0000313" key="1">
    <source>
        <dbReference type="EMBL" id="MEE2056297.1"/>
    </source>
</evidence>
<dbReference type="EMBL" id="JAUTXY010000001">
    <property type="protein sequence ID" value="MEE2056297.1"/>
    <property type="molecule type" value="Genomic_DNA"/>
</dbReference>
<reference evidence="1 2" key="1">
    <citation type="submission" date="2023-07" db="EMBL/GenBank/DDBJ databases">
        <authorList>
            <person name="Girao M."/>
            <person name="Carvalho M.F."/>
        </authorList>
    </citation>
    <scope>NUCLEOTIDE SEQUENCE [LARGE SCALE GENOMIC DNA]</scope>
    <source>
        <strain evidence="1 2">YIM65754</strain>
    </source>
</reference>
<proteinExistence type="predicted"/>
<dbReference type="PANTHER" id="PTHR36221">
    <property type="entry name" value="DUF742 DOMAIN-CONTAINING PROTEIN"/>
    <property type="match status" value="1"/>
</dbReference>
<dbReference type="RefSeq" id="WP_330131585.1">
    <property type="nucleotide sequence ID" value="NZ_JAUTXY010000001.1"/>
</dbReference>
<gene>
    <name evidence="1" type="ORF">Q7514_01975</name>
</gene>
<organism evidence="1 2">
    <name type="scientific">Rhodococcus artemisiae</name>
    <dbReference type="NCBI Taxonomy" id="714159"/>
    <lineage>
        <taxon>Bacteria</taxon>
        <taxon>Bacillati</taxon>
        <taxon>Actinomycetota</taxon>
        <taxon>Actinomycetes</taxon>
        <taxon>Mycobacteriales</taxon>
        <taxon>Nocardiaceae</taxon>
        <taxon>Rhodococcus</taxon>
    </lineage>
</organism>
<protein>
    <submittedName>
        <fullName evidence="1">DUF742 domain-containing protein</fullName>
    </submittedName>
</protein>
<name>A0ABU7L428_9NOCA</name>
<keyword evidence="2" id="KW-1185">Reference proteome</keyword>
<sequence>MEDHTSSFVRPFVRIGGRTRAEVDLPLEALVSTVSSSTSMMAGKFAEEHRVVVGLCAQPRSTMEVAALAGIPLGVARVLIGDLASAGILTVHSTVDRVGPGSELLERVLTGLHSL</sequence>